<dbReference type="Proteomes" id="UP000293045">
    <property type="component" value="Unassembled WGS sequence"/>
</dbReference>
<organism evidence="1 2">
    <name type="scientific">Hamiltosporidium magnivora</name>
    <dbReference type="NCBI Taxonomy" id="148818"/>
    <lineage>
        <taxon>Eukaryota</taxon>
        <taxon>Fungi</taxon>
        <taxon>Fungi incertae sedis</taxon>
        <taxon>Microsporidia</taxon>
        <taxon>Dubosqiidae</taxon>
        <taxon>Hamiltosporidium</taxon>
    </lineage>
</organism>
<gene>
    <name evidence="1" type="ORF">CWI39_2249p0010</name>
</gene>
<dbReference type="VEuPathDB" id="MicrosporidiaDB:CWI36_0023p0060"/>
<evidence type="ECO:0000313" key="2">
    <source>
        <dbReference type="Proteomes" id="UP000293045"/>
    </source>
</evidence>
<comment type="caution">
    <text evidence="1">The sequence shown here is derived from an EMBL/GenBank/DDBJ whole genome shotgun (WGS) entry which is preliminary data.</text>
</comment>
<name>A0A4Q9KW64_9MICR</name>
<reference evidence="1 2" key="1">
    <citation type="submission" date="2017-12" db="EMBL/GenBank/DDBJ databases">
        <authorList>
            <person name="Pombert J.-F."/>
            <person name="Haag K.L."/>
            <person name="Ebert D."/>
        </authorList>
    </citation>
    <scope>NUCLEOTIDE SEQUENCE [LARGE SCALE GENOMIC DNA]</scope>
    <source>
        <strain evidence="1">IL-BN-2</strain>
    </source>
</reference>
<proteinExistence type="predicted"/>
<protein>
    <submittedName>
        <fullName evidence="1">Uncharacterized protein</fullName>
    </submittedName>
</protein>
<dbReference type="AlphaFoldDB" id="A0A4Q9KW64"/>
<accession>A0A4Q9KW64</accession>
<evidence type="ECO:0000313" key="1">
    <source>
        <dbReference type="EMBL" id="TBT98845.1"/>
    </source>
</evidence>
<dbReference type="EMBL" id="PIXR01002249">
    <property type="protein sequence ID" value="TBT98845.1"/>
    <property type="molecule type" value="Genomic_DNA"/>
</dbReference>
<sequence length="349" mass="41795">MNFERMYMKYLFNILLILKCIKLSNFEREESIDQLVKEISEMTVKEENRVILENLDHKFSINLLVFKGINASFCVPIFSCDREELKVCNKENNSAVSLKKHKFNNLFCKKIIERLIRSNIFIFPETEENESIEIIEVQNELKSKNVDIPQFMMFLIYNSQVKDLADKEYEIINLLSDISEDFVEKIFHKFVDLCFPSLNSKFLEENKKVDEVKNLILSFISKKFIEIHNNSKNIFTTIKYIFKNFYFKFWTFYLQNHEEFQRFLSNIYIDFEKNESEKTCEEKNSIAADKLREKLYEYLLNNKENMCDLLKKVLGGYISFDEDKNLGIYEEFDNILNIFFHQTGLFLST</sequence>
<dbReference type="VEuPathDB" id="MicrosporidiaDB:CWI39_2249p0010"/>